<feature type="region of interest" description="Disordered" evidence="1">
    <location>
        <begin position="31"/>
        <end position="54"/>
    </location>
</feature>
<dbReference type="AlphaFoldDB" id="A0A022R8G0"/>
<evidence type="ECO:0000313" key="2">
    <source>
        <dbReference type="EMBL" id="EYU36289.1"/>
    </source>
</evidence>
<gene>
    <name evidence="2" type="ORF">MIMGU_mgv1a0175701mg</name>
</gene>
<feature type="compositionally biased region" description="Basic residues" evidence="1">
    <location>
        <begin position="32"/>
        <end position="47"/>
    </location>
</feature>
<proteinExistence type="predicted"/>
<sequence length="54" mass="5834">MACFGSPATTLNPSSSLKFLKNSSSIRQLFNKSHHTSPKPSKLKNTKRISTNGG</sequence>
<accession>A0A022R8G0</accession>
<evidence type="ECO:0000313" key="3">
    <source>
        <dbReference type="Proteomes" id="UP000030748"/>
    </source>
</evidence>
<keyword evidence="3" id="KW-1185">Reference proteome</keyword>
<reference evidence="2 3" key="1">
    <citation type="journal article" date="2013" name="Proc. Natl. Acad. Sci. U.S.A.">
        <title>Fine-scale variation in meiotic recombination in Mimulus inferred from population shotgun sequencing.</title>
        <authorList>
            <person name="Hellsten U."/>
            <person name="Wright K.M."/>
            <person name="Jenkins J."/>
            <person name="Shu S."/>
            <person name="Yuan Y."/>
            <person name="Wessler S.R."/>
            <person name="Schmutz J."/>
            <person name="Willis J.H."/>
            <person name="Rokhsar D.S."/>
        </authorList>
    </citation>
    <scope>NUCLEOTIDE SEQUENCE [LARGE SCALE GENOMIC DNA]</scope>
    <source>
        <strain evidence="3">cv. DUN x IM62</strain>
    </source>
</reference>
<organism evidence="2 3">
    <name type="scientific">Erythranthe guttata</name>
    <name type="common">Yellow monkey flower</name>
    <name type="synonym">Mimulus guttatus</name>
    <dbReference type="NCBI Taxonomy" id="4155"/>
    <lineage>
        <taxon>Eukaryota</taxon>
        <taxon>Viridiplantae</taxon>
        <taxon>Streptophyta</taxon>
        <taxon>Embryophyta</taxon>
        <taxon>Tracheophyta</taxon>
        <taxon>Spermatophyta</taxon>
        <taxon>Magnoliopsida</taxon>
        <taxon>eudicotyledons</taxon>
        <taxon>Gunneridae</taxon>
        <taxon>Pentapetalae</taxon>
        <taxon>asterids</taxon>
        <taxon>lamiids</taxon>
        <taxon>Lamiales</taxon>
        <taxon>Phrymaceae</taxon>
        <taxon>Erythranthe</taxon>
    </lineage>
</organism>
<evidence type="ECO:0000256" key="1">
    <source>
        <dbReference type="SAM" id="MobiDB-lite"/>
    </source>
</evidence>
<protein>
    <submittedName>
        <fullName evidence="2">Uncharacterized protein</fullName>
    </submittedName>
</protein>
<dbReference type="EMBL" id="KI630592">
    <property type="protein sequence ID" value="EYU36289.1"/>
    <property type="molecule type" value="Genomic_DNA"/>
</dbReference>
<feature type="non-terminal residue" evidence="2">
    <location>
        <position position="54"/>
    </location>
</feature>
<dbReference type="Proteomes" id="UP000030748">
    <property type="component" value="Unassembled WGS sequence"/>
</dbReference>
<name>A0A022R8G0_ERYGU</name>